<dbReference type="EMBL" id="GBXM01081375">
    <property type="protein sequence ID" value="JAH27202.1"/>
    <property type="molecule type" value="Transcribed_RNA"/>
</dbReference>
<accession>A0A0E9REG1</accession>
<evidence type="ECO:0000313" key="1">
    <source>
        <dbReference type="EMBL" id="JAH27202.1"/>
    </source>
</evidence>
<dbReference type="AlphaFoldDB" id="A0A0E9REG1"/>
<protein>
    <submittedName>
        <fullName evidence="1">Uncharacterized protein</fullName>
    </submittedName>
</protein>
<reference evidence="1" key="2">
    <citation type="journal article" date="2015" name="Fish Shellfish Immunol.">
        <title>Early steps in the European eel (Anguilla anguilla)-Vibrio vulnificus interaction in the gills: Role of the RtxA13 toxin.</title>
        <authorList>
            <person name="Callol A."/>
            <person name="Pajuelo D."/>
            <person name="Ebbesson L."/>
            <person name="Teles M."/>
            <person name="MacKenzie S."/>
            <person name="Amaro C."/>
        </authorList>
    </citation>
    <scope>NUCLEOTIDE SEQUENCE</scope>
</reference>
<name>A0A0E9REG1_ANGAN</name>
<organism evidence="1">
    <name type="scientific">Anguilla anguilla</name>
    <name type="common">European freshwater eel</name>
    <name type="synonym">Muraena anguilla</name>
    <dbReference type="NCBI Taxonomy" id="7936"/>
    <lineage>
        <taxon>Eukaryota</taxon>
        <taxon>Metazoa</taxon>
        <taxon>Chordata</taxon>
        <taxon>Craniata</taxon>
        <taxon>Vertebrata</taxon>
        <taxon>Euteleostomi</taxon>
        <taxon>Actinopterygii</taxon>
        <taxon>Neopterygii</taxon>
        <taxon>Teleostei</taxon>
        <taxon>Anguilliformes</taxon>
        <taxon>Anguillidae</taxon>
        <taxon>Anguilla</taxon>
    </lineage>
</organism>
<proteinExistence type="predicted"/>
<reference evidence="1" key="1">
    <citation type="submission" date="2014-11" db="EMBL/GenBank/DDBJ databases">
        <authorList>
            <person name="Amaro Gonzalez C."/>
        </authorList>
    </citation>
    <scope>NUCLEOTIDE SEQUENCE</scope>
</reference>
<sequence length="37" mass="4347">MMHHCLLIYEKREIIPEIKGIIQCHSGPNHKNITLVH</sequence>